<dbReference type="AlphaFoldDB" id="A0A0B1SH93"/>
<accession>A0A0B1SH93</accession>
<proteinExistence type="predicted"/>
<organism evidence="1 2">
    <name type="scientific">Oesophagostomum dentatum</name>
    <name type="common">Nodular worm</name>
    <dbReference type="NCBI Taxonomy" id="61180"/>
    <lineage>
        <taxon>Eukaryota</taxon>
        <taxon>Metazoa</taxon>
        <taxon>Ecdysozoa</taxon>
        <taxon>Nematoda</taxon>
        <taxon>Chromadorea</taxon>
        <taxon>Rhabditida</taxon>
        <taxon>Rhabditina</taxon>
        <taxon>Rhabditomorpha</taxon>
        <taxon>Strongyloidea</taxon>
        <taxon>Strongylidae</taxon>
        <taxon>Oesophagostomum</taxon>
    </lineage>
</organism>
<sequence>MGKFDNAYGTTAFGSPERQFLDKVFLYTRLEQVDPQARKHIWTELQRDFTSLNSAACNNLKSKFPVLKTLGK</sequence>
<name>A0A0B1SH93_OESDE</name>
<dbReference type="EMBL" id="KN578629">
    <property type="protein sequence ID" value="KHJ82565.1"/>
    <property type="molecule type" value="Genomic_DNA"/>
</dbReference>
<gene>
    <name evidence="1" type="ORF">OESDEN_17741</name>
</gene>
<protein>
    <submittedName>
        <fullName evidence="1">Uncharacterized protein</fullName>
    </submittedName>
</protein>
<keyword evidence="2" id="KW-1185">Reference proteome</keyword>
<reference evidence="1 2" key="1">
    <citation type="submission" date="2014-03" db="EMBL/GenBank/DDBJ databases">
        <title>Draft genome of the hookworm Oesophagostomum dentatum.</title>
        <authorList>
            <person name="Mitreva M."/>
        </authorList>
    </citation>
    <scope>NUCLEOTIDE SEQUENCE [LARGE SCALE GENOMIC DNA]</scope>
    <source>
        <strain evidence="1 2">OD-Hann</strain>
    </source>
</reference>
<evidence type="ECO:0000313" key="2">
    <source>
        <dbReference type="Proteomes" id="UP000053660"/>
    </source>
</evidence>
<dbReference type="Proteomes" id="UP000053660">
    <property type="component" value="Unassembled WGS sequence"/>
</dbReference>
<evidence type="ECO:0000313" key="1">
    <source>
        <dbReference type="EMBL" id="KHJ82565.1"/>
    </source>
</evidence>